<dbReference type="RefSeq" id="YP_009189502.1">
    <property type="nucleotide sequence ID" value="NC_028676.1"/>
</dbReference>
<feature type="coiled-coil region" evidence="2">
    <location>
        <begin position="35"/>
        <end position="62"/>
    </location>
</feature>
<organism evidence="4 5">
    <name type="scientific">Sinorhizobium phage phiM9</name>
    <dbReference type="NCBI Taxonomy" id="1636182"/>
    <lineage>
        <taxon>Viruses</taxon>
        <taxon>Duplodnaviria</taxon>
        <taxon>Heunggongvirae</taxon>
        <taxon>Uroviricota</taxon>
        <taxon>Caudoviricetes</taxon>
        <taxon>Pootjesviridae</taxon>
        <taxon>Emnonavirus</taxon>
        <taxon>Emnonavirus phiM9</taxon>
    </lineage>
</organism>
<dbReference type="GO" id="GO:0003723">
    <property type="term" value="F:RNA binding"/>
    <property type="evidence" value="ECO:0007669"/>
    <property type="project" value="UniProtKB-KW"/>
</dbReference>
<dbReference type="Proteomes" id="UP000033804">
    <property type="component" value="Segment"/>
</dbReference>
<dbReference type="Gene3D" id="1.10.1710.10">
    <property type="entry name" value="ProQ/FinO domain"/>
    <property type="match status" value="1"/>
</dbReference>
<keyword evidence="5" id="KW-1185">Reference proteome</keyword>
<evidence type="ECO:0000313" key="5">
    <source>
        <dbReference type="Proteomes" id="UP000033804"/>
    </source>
</evidence>
<name>A0A0F6R7J8_9CAUD</name>
<proteinExistence type="predicted"/>
<reference evidence="4 5" key="1">
    <citation type="journal article" date="2015" name="J. Virol.">
        <title>Sinorhizobium meliloti Phage ?M9 Defines a New Group of T4 Superfamily Phages with Unusual Genomic Features but a Common T=16 Capsid.</title>
        <authorList>
            <person name="Johnson M.C."/>
            <person name="Tatum K.B."/>
            <person name="Lynn J.S."/>
            <person name="Brewer T.E."/>
            <person name="Lu S."/>
            <person name="Washburn B.K."/>
            <person name="Stroupe M.E."/>
            <person name="Jones K.M."/>
        </authorList>
    </citation>
    <scope>NUCLEOTIDE SEQUENCE [LARGE SCALE GENOMIC DNA]</scope>
</reference>
<dbReference type="InterPro" id="IPR016103">
    <property type="entry name" value="ProQ/FinO"/>
</dbReference>
<evidence type="ECO:0000313" key="4">
    <source>
        <dbReference type="EMBL" id="AKE44748.1"/>
    </source>
</evidence>
<gene>
    <name evidence="4" type="ORF">Sm_phiM9_120</name>
</gene>
<evidence type="ECO:0000259" key="3">
    <source>
        <dbReference type="SMART" id="SM00945"/>
    </source>
</evidence>
<dbReference type="SMART" id="SM00945">
    <property type="entry name" value="ProQ"/>
    <property type="match status" value="1"/>
</dbReference>
<keyword evidence="1" id="KW-0694">RNA-binding</keyword>
<dbReference type="GeneID" id="26517800"/>
<feature type="domain" description="ProQ/FinO" evidence="3">
    <location>
        <begin position="62"/>
        <end position="179"/>
    </location>
</feature>
<dbReference type="Pfam" id="PF04352">
    <property type="entry name" value="ProQ"/>
    <property type="match status" value="1"/>
</dbReference>
<protein>
    <submittedName>
        <fullName evidence="4">Putative ProQ/FINO family protein</fullName>
    </submittedName>
</protein>
<evidence type="ECO:0000256" key="2">
    <source>
        <dbReference type="SAM" id="Coils"/>
    </source>
</evidence>
<sequence length="179" mass="20606">MLDYNDLNQVLSLLSTFKKVLPTCLDTTINQVKLEERINAALDNISVEMINLEKQKEAKKQKLFQEAKSMIGYLKHTFPGLFSSPPRPLAIGIDHQLYEIINSISFVYPARLNKRVLDEALKHWCNTTAYLQAVANHPLRYDFGGNPIEYVTDEQRNEAKARLGYRKRRKELKALQQAA</sequence>
<accession>A0A0F6R7J8</accession>
<dbReference type="EMBL" id="KP881232">
    <property type="protein sequence ID" value="AKE44748.1"/>
    <property type="molecule type" value="Genomic_DNA"/>
</dbReference>
<reference evidence="5" key="2">
    <citation type="submission" date="2015-03" db="EMBL/GenBank/DDBJ databases">
        <title>The genome and structure of Sinorhizobium meliloti phage phiM9.</title>
        <authorList>
            <person name="Johnson M.C."/>
            <person name="Tatum K.B."/>
            <person name="Lynn J.S."/>
            <person name="Brewer T.E."/>
            <person name="Washburn B.K."/>
            <person name="Stroupe M.E."/>
            <person name="Jones K.M."/>
        </authorList>
    </citation>
    <scope>NUCLEOTIDE SEQUENCE [LARGE SCALE GENOMIC DNA]</scope>
</reference>
<dbReference type="SUPFAM" id="SSF48657">
    <property type="entry name" value="FinO-like"/>
    <property type="match status" value="1"/>
</dbReference>
<dbReference type="InterPro" id="IPR036442">
    <property type="entry name" value="ProQ/FinO_sf"/>
</dbReference>
<keyword evidence="2" id="KW-0175">Coiled coil</keyword>
<dbReference type="KEGG" id="vg:26517800"/>
<evidence type="ECO:0000256" key="1">
    <source>
        <dbReference type="ARBA" id="ARBA00022884"/>
    </source>
</evidence>